<dbReference type="CDD" id="cd16917">
    <property type="entry name" value="HATPase_UhpB-NarQ-NarX-like"/>
    <property type="match status" value="1"/>
</dbReference>
<dbReference type="Pfam" id="PF13426">
    <property type="entry name" value="PAS_9"/>
    <property type="match status" value="1"/>
</dbReference>
<dbReference type="Proteomes" id="UP000287502">
    <property type="component" value="Chromosome"/>
</dbReference>
<keyword evidence="6" id="KW-0479">Metal-binding</keyword>
<dbReference type="RefSeq" id="WP_128465964.1">
    <property type="nucleotide sequence ID" value="NZ_CP035108.1"/>
</dbReference>
<dbReference type="InterPro" id="IPR013656">
    <property type="entry name" value="PAS_4"/>
</dbReference>
<evidence type="ECO:0000256" key="5">
    <source>
        <dbReference type="ARBA" id="ARBA00017322"/>
    </source>
</evidence>
<name>A0A410JWT9_9BACT</name>
<keyword evidence="15" id="KW-0175">Coiled coil</keyword>
<dbReference type="SMART" id="SM00091">
    <property type="entry name" value="PAS"/>
    <property type="match status" value="2"/>
</dbReference>
<evidence type="ECO:0000259" key="16">
    <source>
        <dbReference type="PROSITE" id="PS50112"/>
    </source>
</evidence>
<dbReference type="Pfam" id="PF08448">
    <property type="entry name" value="PAS_4"/>
    <property type="match status" value="1"/>
</dbReference>
<keyword evidence="10" id="KW-0408">Iron</keyword>
<proteinExistence type="predicted"/>
<dbReference type="SUPFAM" id="SSF55874">
    <property type="entry name" value="ATPase domain of HSP90 chaperone/DNA topoisomerase II/histidine kinase"/>
    <property type="match status" value="1"/>
</dbReference>
<evidence type="ECO:0000313" key="19">
    <source>
        <dbReference type="Proteomes" id="UP000287502"/>
    </source>
</evidence>
<dbReference type="InterPro" id="IPR035965">
    <property type="entry name" value="PAS-like_dom_sf"/>
</dbReference>
<gene>
    <name evidence="18" type="ORF">EP073_04410</name>
</gene>
<dbReference type="InterPro" id="IPR036890">
    <property type="entry name" value="HATPase_C_sf"/>
</dbReference>
<dbReference type="InterPro" id="IPR000700">
    <property type="entry name" value="PAS-assoc_C"/>
</dbReference>
<keyword evidence="19" id="KW-1185">Reference proteome</keyword>
<comment type="catalytic activity">
    <reaction evidence="1">
        <text>ATP + protein L-histidine = ADP + protein N-phospho-L-histidine.</text>
        <dbReference type="EC" id="2.7.13.3"/>
    </reaction>
</comment>
<dbReference type="InterPro" id="IPR003594">
    <property type="entry name" value="HATPase_dom"/>
</dbReference>
<dbReference type="KEGG" id="gtl:EP073_04410"/>
<accession>A0A410JWT9</accession>
<dbReference type="InterPro" id="IPR050482">
    <property type="entry name" value="Sensor_HK_TwoCompSys"/>
</dbReference>
<dbReference type="PANTHER" id="PTHR24421">
    <property type="entry name" value="NITRATE/NITRITE SENSOR PROTEIN NARX-RELATED"/>
    <property type="match status" value="1"/>
</dbReference>
<evidence type="ECO:0000259" key="17">
    <source>
        <dbReference type="PROSITE" id="PS50113"/>
    </source>
</evidence>
<evidence type="ECO:0000256" key="6">
    <source>
        <dbReference type="ARBA" id="ARBA00022485"/>
    </source>
</evidence>
<evidence type="ECO:0000256" key="11">
    <source>
        <dbReference type="ARBA" id="ARBA00023012"/>
    </source>
</evidence>
<keyword evidence="6" id="KW-0004">4Fe-4S</keyword>
<dbReference type="PROSITE" id="PS50113">
    <property type="entry name" value="PAC"/>
    <property type="match status" value="1"/>
</dbReference>
<keyword evidence="12" id="KW-0411">Iron-sulfur</keyword>
<evidence type="ECO:0000256" key="1">
    <source>
        <dbReference type="ARBA" id="ARBA00000085"/>
    </source>
</evidence>
<keyword evidence="11" id="KW-0902">Two-component regulatory system</keyword>
<dbReference type="CDD" id="cd00130">
    <property type="entry name" value="PAS"/>
    <property type="match status" value="1"/>
</dbReference>
<evidence type="ECO:0000256" key="8">
    <source>
        <dbReference type="ARBA" id="ARBA00022679"/>
    </source>
</evidence>
<evidence type="ECO:0000313" key="18">
    <source>
        <dbReference type="EMBL" id="QAR32677.1"/>
    </source>
</evidence>
<evidence type="ECO:0000256" key="4">
    <source>
        <dbReference type="ARBA" id="ARBA00012438"/>
    </source>
</evidence>
<evidence type="ECO:0000256" key="13">
    <source>
        <dbReference type="ARBA" id="ARBA00024827"/>
    </source>
</evidence>
<sequence length="496" mass="55673">MNTETVNNISNLKTENESLRRELAVLKRRYEDLENRELETSLLLEELPLGEIVLDKDAKFIAYNTKFANLLGYSKEELIGKDFSVVLAEGLEQHAKTFPVFRNVGVDINLTWKMRKKDGDVVTTVLYAKAKFAKSGNFVYGRGYIVDISDKVALIEALRKSEREKTLILESMSECVAYYGKDMRVIWANNNAASILQRTIPDILGKTCKDFCNKDRDYCRFCPVTLSLTNLTPQSDEINIDENAQITMAVHPVINDKGEFDGMVQMVTDITERKMLEKRLSDASNFERRKVGQDIHDGLSQTMTGIVFMASALQAELESRKSTLAKDAEDIVFYTKNALSTLRGLIQGLCPVGIDPQGLISALRNLTENIESVYRIKCRFICDDSIIVSNYDVANHIYLIAQESACNAAKHSQCSKLTITFKRIRTNIKLSIEDNGIGIEGDLRKCKGMGIRIIKNRAMAIKGLFSLKTSPAFGTKVSVVLPENNLNNTAERNNEG</sequence>
<dbReference type="Pfam" id="PF02518">
    <property type="entry name" value="HATPase_c"/>
    <property type="match status" value="1"/>
</dbReference>
<dbReference type="Gene3D" id="3.30.565.10">
    <property type="entry name" value="Histidine kinase-like ATPase, C-terminal domain"/>
    <property type="match status" value="1"/>
</dbReference>
<dbReference type="GO" id="GO:0005737">
    <property type="term" value="C:cytoplasm"/>
    <property type="evidence" value="ECO:0007669"/>
    <property type="project" value="UniProtKB-SubCell"/>
</dbReference>
<evidence type="ECO:0000256" key="15">
    <source>
        <dbReference type="SAM" id="Coils"/>
    </source>
</evidence>
<dbReference type="EC" id="2.7.13.3" evidence="4"/>
<evidence type="ECO:0000256" key="12">
    <source>
        <dbReference type="ARBA" id="ARBA00023014"/>
    </source>
</evidence>
<dbReference type="PRINTS" id="PR00344">
    <property type="entry name" value="BCTRLSENSOR"/>
</dbReference>
<feature type="coiled-coil region" evidence="15">
    <location>
        <begin position="2"/>
        <end position="36"/>
    </location>
</feature>
<dbReference type="PROSITE" id="PS50112">
    <property type="entry name" value="PAS"/>
    <property type="match status" value="1"/>
</dbReference>
<comment type="subcellular location">
    <subcellularLocation>
        <location evidence="3">Cytoplasm</location>
    </subcellularLocation>
</comment>
<dbReference type="GO" id="GO:0051539">
    <property type="term" value="F:4 iron, 4 sulfur cluster binding"/>
    <property type="evidence" value="ECO:0007669"/>
    <property type="project" value="UniProtKB-KW"/>
</dbReference>
<dbReference type="GO" id="GO:0046983">
    <property type="term" value="F:protein dimerization activity"/>
    <property type="evidence" value="ECO:0007669"/>
    <property type="project" value="InterPro"/>
</dbReference>
<keyword evidence="9" id="KW-0418">Kinase</keyword>
<dbReference type="Pfam" id="PF07730">
    <property type="entry name" value="HisKA_3"/>
    <property type="match status" value="1"/>
</dbReference>
<keyword evidence="7" id="KW-0963">Cytoplasm</keyword>
<protein>
    <recommendedName>
        <fullName evidence="5">Oxygen sensor histidine kinase NreB</fullName>
        <ecNumber evidence="4">2.7.13.3</ecNumber>
    </recommendedName>
    <alternativeName>
        <fullName evidence="14">Nitrogen regulation protein B</fullName>
    </alternativeName>
</protein>
<dbReference type="EMBL" id="CP035108">
    <property type="protein sequence ID" value="QAR32677.1"/>
    <property type="molecule type" value="Genomic_DNA"/>
</dbReference>
<dbReference type="GO" id="GO:0016020">
    <property type="term" value="C:membrane"/>
    <property type="evidence" value="ECO:0007669"/>
    <property type="project" value="InterPro"/>
</dbReference>
<dbReference type="InterPro" id="IPR004358">
    <property type="entry name" value="Sig_transdc_His_kin-like_C"/>
</dbReference>
<dbReference type="SUPFAM" id="SSF55785">
    <property type="entry name" value="PYP-like sensor domain (PAS domain)"/>
    <property type="match status" value="2"/>
</dbReference>
<keyword evidence="8" id="KW-0808">Transferase</keyword>
<dbReference type="NCBIfam" id="TIGR00229">
    <property type="entry name" value="sensory_box"/>
    <property type="match status" value="1"/>
</dbReference>
<dbReference type="Gene3D" id="3.30.450.20">
    <property type="entry name" value="PAS domain"/>
    <property type="match status" value="2"/>
</dbReference>
<dbReference type="Gene3D" id="1.20.5.1930">
    <property type="match status" value="1"/>
</dbReference>
<dbReference type="AlphaFoldDB" id="A0A410JWT9"/>
<evidence type="ECO:0000256" key="3">
    <source>
        <dbReference type="ARBA" id="ARBA00004496"/>
    </source>
</evidence>
<feature type="domain" description="PAC" evidence="17">
    <location>
        <begin position="231"/>
        <end position="282"/>
    </location>
</feature>
<dbReference type="OrthoDB" id="9797605at2"/>
<evidence type="ECO:0000256" key="7">
    <source>
        <dbReference type="ARBA" id="ARBA00022490"/>
    </source>
</evidence>
<evidence type="ECO:0000256" key="9">
    <source>
        <dbReference type="ARBA" id="ARBA00022777"/>
    </source>
</evidence>
<dbReference type="InterPro" id="IPR000014">
    <property type="entry name" value="PAS"/>
</dbReference>
<dbReference type="InterPro" id="IPR011712">
    <property type="entry name" value="Sig_transdc_His_kin_sub3_dim/P"/>
</dbReference>
<reference evidence="18 19" key="1">
    <citation type="submission" date="2019-01" db="EMBL/GenBank/DDBJ databases">
        <title>Geovibrio thiophilus DSM 11263, complete genome.</title>
        <authorList>
            <person name="Spring S."/>
            <person name="Bunk B."/>
            <person name="Sproer C."/>
        </authorList>
    </citation>
    <scope>NUCLEOTIDE SEQUENCE [LARGE SCALE GENOMIC DNA]</scope>
    <source>
        <strain evidence="18 19">DSM 11263</strain>
    </source>
</reference>
<comment type="cofactor">
    <cofactor evidence="2">
        <name>[4Fe-4S] cluster</name>
        <dbReference type="ChEBI" id="CHEBI:49883"/>
    </cofactor>
</comment>
<dbReference type="GO" id="GO:0000155">
    <property type="term" value="F:phosphorelay sensor kinase activity"/>
    <property type="evidence" value="ECO:0007669"/>
    <property type="project" value="InterPro"/>
</dbReference>
<evidence type="ECO:0000256" key="10">
    <source>
        <dbReference type="ARBA" id="ARBA00023004"/>
    </source>
</evidence>
<evidence type="ECO:0000256" key="14">
    <source>
        <dbReference type="ARBA" id="ARBA00030800"/>
    </source>
</evidence>
<comment type="function">
    <text evidence="13">Member of the two-component regulatory system NreB/NreC involved in the control of dissimilatory nitrate/nitrite reduction in response to oxygen. NreB functions as a direct oxygen sensor histidine kinase which is autophosphorylated, in the absence of oxygen, probably at the conserved histidine residue, and transfers its phosphate group probably to a conserved aspartate residue of NreC. NreB/NreC activates the expression of the nitrate (narGHJI) and nitrite (nir) reductase operons, as well as the putative nitrate transporter gene narT.</text>
</comment>
<organism evidence="18 19">
    <name type="scientific">Geovibrio thiophilus</name>
    <dbReference type="NCBI Taxonomy" id="139438"/>
    <lineage>
        <taxon>Bacteria</taxon>
        <taxon>Pseudomonadati</taxon>
        <taxon>Deferribacterota</taxon>
        <taxon>Deferribacteres</taxon>
        <taxon>Deferribacterales</taxon>
        <taxon>Geovibrionaceae</taxon>
        <taxon>Geovibrio</taxon>
    </lineage>
</organism>
<feature type="domain" description="PAS" evidence="16">
    <location>
        <begin position="36"/>
        <end position="81"/>
    </location>
</feature>
<evidence type="ECO:0000256" key="2">
    <source>
        <dbReference type="ARBA" id="ARBA00001966"/>
    </source>
</evidence>